<dbReference type="OMA" id="EVDRWHK"/>
<dbReference type="EMBL" id="KL660944">
    <property type="protein sequence ID" value="KFA60200.1"/>
    <property type="molecule type" value="Genomic_DNA"/>
</dbReference>
<dbReference type="InterPro" id="IPR055936">
    <property type="entry name" value="DUF7514"/>
</dbReference>
<feature type="compositionally biased region" description="Basic and acidic residues" evidence="1">
    <location>
        <begin position="465"/>
        <end position="493"/>
    </location>
</feature>
<name>A0A084Q8B5_STAC4</name>
<dbReference type="PANTHER" id="PTHR39611">
    <property type="entry name" value="HYDROXYPROLINE-RICH GLYCOPROTEIN DZ-HRGP-RELATED"/>
    <property type="match status" value="1"/>
</dbReference>
<dbReference type="OrthoDB" id="5420895at2759"/>
<feature type="compositionally biased region" description="Basic and acidic residues" evidence="1">
    <location>
        <begin position="258"/>
        <end position="276"/>
    </location>
</feature>
<evidence type="ECO:0000259" key="2">
    <source>
        <dbReference type="Pfam" id="PF24355"/>
    </source>
</evidence>
<dbReference type="Pfam" id="PF24355">
    <property type="entry name" value="DUF7514"/>
    <property type="match status" value="1"/>
</dbReference>
<organism evidence="3 4">
    <name type="scientific">Stachybotrys chlorohalonatus (strain IBT 40285)</name>
    <dbReference type="NCBI Taxonomy" id="1283841"/>
    <lineage>
        <taxon>Eukaryota</taxon>
        <taxon>Fungi</taxon>
        <taxon>Dikarya</taxon>
        <taxon>Ascomycota</taxon>
        <taxon>Pezizomycotina</taxon>
        <taxon>Sordariomycetes</taxon>
        <taxon>Hypocreomycetidae</taxon>
        <taxon>Hypocreales</taxon>
        <taxon>Stachybotryaceae</taxon>
        <taxon>Stachybotrys</taxon>
    </lineage>
</organism>
<gene>
    <name evidence="3" type="ORF">S40285_07564</name>
</gene>
<dbReference type="InParanoid" id="A0A084Q8B5"/>
<feature type="region of interest" description="Disordered" evidence="1">
    <location>
        <begin position="220"/>
        <end position="562"/>
    </location>
</feature>
<dbReference type="STRING" id="1283841.A0A084Q8B5"/>
<proteinExistence type="predicted"/>
<feature type="domain" description="DUF7514" evidence="2">
    <location>
        <begin position="20"/>
        <end position="178"/>
    </location>
</feature>
<keyword evidence="4" id="KW-1185">Reference proteome</keyword>
<dbReference type="HOGENOM" id="CLU_019694_0_0_1"/>
<feature type="region of interest" description="Disordered" evidence="1">
    <location>
        <begin position="183"/>
        <end position="207"/>
    </location>
</feature>
<feature type="compositionally biased region" description="Basic and acidic residues" evidence="1">
    <location>
        <begin position="421"/>
        <end position="430"/>
    </location>
</feature>
<accession>A0A084Q8B5</accession>
<feature type="compositionally biased region" description="Basic and acidic residues" evidence="1">
    <location>
        <begin position="370"/>
        <end position="380"/>
    </location>
</feature>
<feature type="compositionally biased region" description="Basic and acidic residues" evidence="1">
    <location>
        <begin position="501"/>
        <end position="543"/>
    </location>
</feature>
<evidence type="ECO:0000313" key="3">
    <source>
        <dbReference type="EMBL" id="KFA60200.1"/>
    </source>
</evidence>
<evidence type="ECO:0000313" key="4">
    <source>
        <dbReference type="Proteomes" id="UP000028524"/>
    </source>
</evidence>
<dbReference type="AlphaFoldDB" id="A0A084Q8B5"/>
<dbReference type="PANTHER" id="PTHR39611:SF2">
    <property type="entry name" value="HYDROXYPROLINE-RICH GLYCOPROTEIN DZ-HRGP"/>
    <property type="match status" value="1"/>
</dbReference>
<protein>
    <recommendedName>
        <fullName evidence="2">DUF7514 domain-containing protein</fullName>
    </recommendedName>
</protein>
<dbReference type="Proteomes" id="UP000028524">
    <property type="component" value="Unassembled WGS sequence"/>
</dbReference>
<evidence type="ECO:0000256" key="1">
    <source>
        <dbReference type="SAM" id="MobiDB-lite"/>
    </source>
</evidence>
<sequence length="562" mass="64068">MATASAETKPGTAPTIQYAYMFEKNKSPTVQLDSILRAIALYIIKEIGDKHDANLTPNKLAAFYKAVGGNYDSLFVNNPHQAISYIWRVTGCQHSLQPGNSDFEAPSIPALTLRGFSRWESLQILLDPEEHVPFVQFAVKNWSLKHPETGQVFPPDLPKNVFPEVTDSEVDLWHQSCAKKLRDEAGPSLDPTSHGRGPGAVPEVVPDHDTPKFAYVHVRNPWQKPTNPPDHQGRGRPFAYNHVPAGRYTGRKGSGQSPDKDHRDPSPREPGRRRSFSDYPSPVQPDSPPRHAYVKPHIDHSPNRPSQGRRHSHPRHDSSDESDDEPPPHRSKRSQHHSPPPLPSIRRFVPPSASQPPLPAASNLPSIRAHRSEVRADEHRKRNVPSPRGLRNKLSETVSSILPNGLSDRPRNGSRNSSYDESVRPRRSRDPVQPSRLSRPYSDEDSKSSLDDDSSEDEMARRRRLRDEQRDRAAHRDRGRQYRDVDDDRENRRVPPLSQRPELHRRTSSHADVDRRRDLPTWDAYDRDRVREERRKWDRRAQGERGPSPVSTSRRYPEPAYG</sequence>
<feature type="compositionally biased region" description="Basic and acidic residues" evidence="1">
    <location>
        <begin position="441"/>
        <end position="450"/>
    </location>
</feature>
<reference evidence="3 4" key="1">
    <citation type="journal article" date="2014" name="BMC Genomics">
        <title>Comparative genome sequencing reveals chemotype-specific gene clusters in the toxigenic black mold Stachybotrys.</title>
        <authorList>
            <person name="Semeiks J."/>
            <person name="Borek D."/>
            <person name="Otwinowski Z."/>
            <person name="Grishin N.V."/>
        </authorList>
    </citation>
    <scope>NUCLEOTIDE SEQUENCE [LARGE SCALE GENOMIC DNA]</scope>
    <source>
        <strain evidence="3 4">IBT 40285</strain>
    </source>
</reference>